<feature type="signal peptide" evidence="1">
    <location>
        <begin position="1"/>
        <end position="24"/>
    </location>
</feature>
<evidence type="ECO:0000313" key="4">
    <source>
        <dbReference type="EMBL" id="ADZ81184.1"/>
    </source>
</evidence>
<keyword evidence="1" id="KW-0732">Signal</keyword>
<dbReference type="Pfam" id="PF13739">
    <property type="entry name" value="PdaC"/>
    <property type="match status" value="1"/>
</dbReference>
<gene>
    <name evidence="4" type="ordered locus">Sph21_4674</name>
</gene>
<dbReference type="Gene3D" id="3.30.565.40">
    <property type="entry name" value="Fervidobacterium nodosum Rt17-B1 like"/>
    <property type="match status" value="1"/>
</dbReference>
<dbReference type="Pfam" id="PF11738">
    <property type="entry name" value="DUF3298"/>
    <property type="match status" value="1"/>
</dbReference>
<feature type="domain" description="DUF3298" evidence="2">
    <location>
        <begin position="183"/>
        <end position="254"/>
    </location>
</feature>
<accession>F4CAK0</accession>
<reference evidence="4" key="1">
    <citation type="submission" date="2011-03" db="EMBL/GenBank/DDBJ databases">
        <title>Complete sequence of Sphingobacterium sp. 21.</title>
        <authorList>
            <consortium name="US DOE Joint Genome Institute"/>
            <person name="Lucas S."/>
            <person name="Copeland A."/>
            <person name="Lapidus A."/>
            <person name="Cheng J.-F."/>
            <person name="Goodwin L."/>
            <person name="Pitluck S."/>
            <person name="Davenport K."/>
            <person name="Detter J.C."/>
            <person name="Han C."/>
            <person name="Tapia R."/>
            <person name="Land M."/>
            <person name="Hauser L."/>
            <person name="Kyrpides N."/>
            <person name="Ivanova N."/>
            <person name="Ovchinnikova G."/>
            <person name="Pagani I."/>
            <person name="Siebers A.K."/>
            <person name="Allgaier M."/>
            <person name="Thelen M.P."/>
            <person name="Hugenholtz P."/>
            <person name="Woyke T."/>
        </authorList>
    </citation>
    <scope>NUCLEOTIDE SEQUENCE</scope>
    <source>
        <strain evidence="4">21</strain>
    </source>
</reference>
<dbReference type="STRING" id="743722.Sph21_4674"/>
<feature type="chain" id="PRO_5003311256" description="DUF3298/DUF4163 domain-containing protein" evidence="1">
    <location>
        <begin position="25"/>
        <end position="278"/>
    </location>
</feature>
<name>F4CAK0_SPHS2</name>
<dbReference type="EMBL" id="CP002584">
    <property type="protein sequence ID" value="ADZ81184.1"/>
    <property type="molecule type" value="Genomic_DNA"/>
</dbReference>
<evidence type="ECO:0000256" key="1">
    <source>
        <dbReference type="SAM" id="SignalP"/>
    </source>
</evidence>
<dbReference type="Gene3D" id="3.90.640.20">
    <property type="entry name" value="Heat-shock cognate protein, ATPase"/>
    <property type="match status" value="1"/>
</dbReference>
<dbReference type="KEGG" id="shg:Sph21_4674"/>
<dbReference type="InterPro" id="IPR021729">
    <property type="entry name" value="DUF3298"/>
</dbReference>
<evidence type="ECO:0000259" key="2">
    <source>
        <dbReference type="Pfam" id="PF11738"/>
    </source>
</evidence>
<dbReference type="eggNOG" id="ENOG502Z967">
    <property type="taxonomic scope" value="Bacteria"/>
</dbReference>
<proteinExistence type="predicted"/>
<dbReference type="PATRIC" id="fig|743722.3.peg.4971"/>
<dbReference type="HOGENOM" id="CLU_083883_1_1_10"/>
<dbReference type="AlphaFoldDB" id="F4CAK0"/>
<sequence length="278" mass="32554">MFRIKKSLLINASLLLTCANMLFLSCNLNNERKTVAKADTLRYRYQHYILSSKEVVDNDGKKDTTYFKAVFPEFEQKEINDLIKRQFTANRQPDTQYNSIEQEAKAFIENYEDFVKMDEYPRAWYSEMHAKVLQNKPSFLSLSLELSDYTGGAHGNYNTLFYNYDPLKVDTIGLEKIIPVEKQQSLTKIAEVIFRKQEGLSTEQALDESYFFEDNRFHLNNNFTLTPKGLLFLYNVYEIKPYAAGITELMIPYEQIDSLMTEEGKHIRTQLRQNITTN</sequence>
<protein>
    <recommendedName>
        <fullName evidence="5">DUF3298/DUF4163 domain-containing protein</fullName>
    </recommendedName>
</protein>
<evidence type="ECO:0008006" key="5">
    <source>
        <dbReference type="Google" id="ProtNLM"/>
    </source>
</evidence>
<organism evidence="4">
    <name type="scientific">Sphingobacterium sp. (strain 21)</name>
    <dbReference type="NCBI Taxonomy" id="743722"/>
    <lineage>
        <taxon>Bacteria</taxon>
        <taxon>Pseudomonadati</taxon>
        <taxon>Bacteroidota</taxon>
        <taxon>Sphingobacteriia</taxon>
        <taxon>Sphingobacteriales</taxon>
        <taxon>Sphingobacteriaceae</taxon>
        <taxon>Sphingobacterium</taxon>
    </lineage>
</organism>
<dbReference type="PROSITE" id="PS51257">
    <property type="entry name" value="PROKAR_LIPOPROTEIN"/>
    <property type="match status" value="1"/>
</dbReference>
<feature type="domain" description="Deacetylase PdaC" evidence="3">
    <location>
        <begin position="61"/>
        <end position="157"/>
    </location>
</feature>
<evidence type="ECO:0000259" key="3">
    <source>
        <dbReference type="Pfam" id="PF13739"/>
    </source>
</evidence>
<dbReference type="InterPro" id="IPR037126">
    <property type="entry name" value="PdaC/RsiV-like_sf"/>
</dbReference>
<dbReference type="InterPro" id="IPR025303">
    <property type="entry name" value="PdaC"/>
</dbReference>